<sequence length="58" mass="6206">MNRSRTWAILIGVLAVLFLIFVFFRTGGREQAPEVATPTAEEGQTAAPTSTEPAAEGQ</sequence>
<feature type="compositionally biased region" description="Low complexity" evidence="1">
    <location>
        <begin position="45"/>
        <end position="58"/>
    </location>
</feature>
<evidence type="ECO:0000256" key="1">
    <source>
        <dbReference type="SAM" id="MobiDB-lite"/>
    </source>
</evidence>
<feature type="region of interest" description="Disordered" evidence="1">
    <location>
        <begin position="31"/>
        <end position="58"/>
    </location>
</feature>
<accession>A0A017HP19</accession>
<keyword evidence="2" id="KW-0472">Membrane</keyword>
<evidence type="ECO:0000313" key="4">
    <source>
        <dbReference type="Proteomes" id="UP000019666"/>
    </source>
</evidence>
<dbReference type="HOGENOM" id="CLU_2976530_0_0_5"/>
<dbReference type="RefSeq" id="WP_156362610.1">
    <property type="nucleotide sequence ID" value="NZ_KK088525.1"/>
</dbReference>
<evidence type="ECO:0000256" key="2">
    <source>
        <dbReference type="SAM" id="Phobius"/>
    </source>
</evidence>
<comment type="caution">
    <text evidence="3">The sequence shown here is derived from an EMBL/GenBank/DDBJ whole genome shotgun (WGS) entry which is preliminary data.</text>
</comment>
<dbReference type="AlphaFoldDB" id="A0A017HP19"/>
<organism evidence="3 4">
    <name type="scientific">Rubellimicrobium mesophilum DSM 19309</name>
    <dbReference type="NCBI Taxonomy" id="442562"/>
    <lineage>
        <taxon>Bacteria</taxon>
        <taxon>Pseudomonadati</taxon>
        <taxon>Pseudomonadota</taxon>
        <taxon>Alphaproteobacteria</taxon>
        <taxon>Rhodobacterales</taxon>
        <taxon>Roseobacteraceae</taxon>
        <taxon>Rubellimicrobium</taxon>
    </lineage>
</organism>
<dbReference type="Proteomes" id="UP000019666">
    <property type="component" value="Unassembled WGS sequence"/>
</dbReference>
<keyword evidence="2" id="KW-0812">Transmembrane</keyword>
<proteinExistence type="predicted"/>
<reference evidence="3 4" key="1">
    <citation type="submission" date="2013-02" db="EMBL/GenBank/DDBJ databases">
        <authorList>
            <person name="Fiebig A."/>
            <person name="Goeker M."/>
            <person name="Klenk H.-P.P."/>
        </authorList>
    </citation>
    <scope>NUCLEOTIDE SEQUENCE [LARGE SCALE GENOMIC DNA]</scope>
    <source>
        <strain evidence="3 4">DSM 19309</strain>
    </source>
</reference>
<dbReference type="EMBL" id="AOSK01000077">
    <property type="protein sequence ID" value="EYD75514.1"/>
    <property type="molecule type" value="Genomic_DNA"/>
</dbReference>
<keyword evidence="4" id="KW-1185">Reference proteome</keyword>
<protein>
    <submittedName>
        <fullName evidence="3">Uncharacterized protein</fullName>
    </submittedName>
</protein>
<name>A0A017HP19_9RHOB</name>
<evidence type="ECO:0000313" key="3">
    <source>
        <dbReference type="EMBL" id="EYD75514.1"/>
    </source>
</evidence>
<keyword evidence="2" id="KW-1133">Transmembrane helix</keyword>
<feature type="transmembrane region" description="Helical" evidence="2">
    <location>
        <begin position="6"/>
        <end position="24"/>
    </location>
</feature>
<gene>
    <name evidence="3" type="ORF">Rumeso_02924</name>
</gene>